<accession>A0A8J2I055</accession>
<dbReference type="GeneID" id="67014928"/>
<dbReference type="EMBL" id="CAJRGZ010000016">
    <property type="protein sequence ID" value="CAG5153905.1"/>
    <property type="molecule type" value="Genomic_DNA"/>
</dbReference>
<proteinExistence type="predicted"/>
<evidence type="ECO:0000313" key="3">
    <source>
        <dbReference type="Proteomes" id="UP000676310"/>
    </source>
</evidence>
<protein>
    <recommendedName>
        <fullName evidence="4">F-box domain-containing protein</fullName>
    </recommendedName>
</protein>
<name>A0A8J2I055_9PLEO</name>
<dbReference type="OrthoDB" id="3899662at2759"/>
<feature type="region of interest" description="Disordered" evidence="1">
    <location>
        <begin position="190"/>
        <end position="276"/>
    </location>
</feature>
<evidence type="ECO:0008006" key="4">
    <source>
        <dbReference type="Google" id="ProtNLM"/>
    </source>
</evidence>
<feature type="compositionally biased region" description="Basic and acidic residues" evidence="1">
    <location>
        <begin position="252"/>
        <end position="264"/>
    </location>
</feature>
<comment type="caution">
    <text evidence="2">The sequence shown here is derived from an EMBL/GenBank/DDBJ whole genome shotgun (WGS) entry which is preliminary data.</text>
</comment>
<keyword evidence="3" id="KW-1185">Reference proteome</keyword>
<sequence length="409" mass="44751">MSVQDSSYSGFLSLPTEIRCQIYDYLLSEAHAITISAGYTTCFGSRIRDRARKTEIPGLPLDLAPLARRHHDAALLSVAKPPTIPIDNGHVQDIEGEKLGFPAQVALSLTSRTINDELNDCIRRRRHIAQARSTIDADGVVQDDGEDKEGLSLYVSYPYGVLVLKHQYPYLLKQARRVYISGYYTPRQENWLDPSDLETSDDERLTPSSSFAAPSFNVPASGPTTSFTRSSSNSSRRTAHHGVSVNSSRPRLRLDPPLSRETRHANSVPRTFPPFSTSTATEAPAALAHLISTLFPKHTTPLTKLTTHILFPGENSYGTVWGDDNSPVSHILRSICGGKIAMRVMRGSLGTGLKLTARPKPETRIVSTSWVNWKNGDVGGRVGAGSVRRAGGRLGVSDLDAFLMGEEES</sequence>
<dbReference type="RefSeq" id="XP_043166920.1">
    <property type="nucleotide sequence ID" value="XM_043310985.1"/>
</dbReference>
<organism evidence="2 3">
    <name type="scientific">Alternaria atra</name>
    <dbReference type="NCBI Taxonomy" id="119953"/>
    <lineage>
        <taxon>Eukaryota</taxon>
        <taxon>Fungi</taxon>
        <taxon>Dikarya</taxon>
        <taxon>Ascomycota</taxon>
        <taxon>Pezizomycotina</taxon>
        <taxon>Dothideomycetes</taxon>
        <taxon>Pleosporomycetidae</taxon>
        <taxon>Pleosporales</taxon>
        <taxon>Pleosporineae</taxon>
        <taxon>Pleosporaceae</taxon>
        <taxon>Alternaria</taxon>
        <taxon>Alternaria sect. Ulocladioides</taxon>
    </lineage>
</organism>
<evidence type="ECO:0000313" key="2">
    <source>
        <dbReference type="EMBL" id="CAG5153905.1"/>
    </source>
</evidence>
<feature type="compositionally biased region" description="Low complexity" evidence="1">
    <location>
        <begin position="224"/>
        <end position="236"/>
    </location>
</feature>
<reference evidence="2" key="1">
    <citation type="submission" date="2021-05" db="EMBL/GenBank/DDBJ databases">
        <authorList>
            <person name="Stam R."/>
        </authorList>
    </citation>
    <scope>NUCLEOTIDE SEQUENCE</scope>
    <source>
        <strain evidence="2">CS162</strain>
    </source>
</reference>
<evidence type="ECO:0000256" key="1">
    <source>
        <dbReference type="SAM" id="MobiDB-lite"/>
    </source>
</evidence>
<dbReference type="AlphaFoldDB" id="A0A8J2I055"/>
<gene>
    <name evidence="2" type="ORF">ALTATR162_LOCUS3379</name>
</gene>
<dbReference type="Proteomes" id="UP000676310">
    <property type="component" value="Unassembled WGS sequence"/>
</dbReference>